<dbReference type="Proteomes" id="UP000195137">
    <property type="component" value="Unassembled WGS sequence"/>
</dbReference>
<organism evidence="2 3">
    <name type="scientific">Methanonatronarchaeum thermophilum</name>
    <dbReference type="NCBI Taxonomy" id="1927129"/>
    <lineage>
        <taxon>Archaea</taxon>
        <taxon>Methanobacteriati</taxon>
        <taxon>Methanobacteriota</taxon>
        <taxon>Methanonatronarchaeia</taxon>
        <taxon>Methanonatronarchaeales</taxon>
        <taxon>Methanonatronarchaeaceae</taxon>
        <taxon>Methanonatronarchaeum</taxon>
    </lineage>
</organism>
<sequence length="106" mass="12363">MNGIGEMEDVSSVFFFFFLGKFIFLCGGFVIVELVFDRDVKSDPGVYYTDCSLECLRRSMELGEIMEFKLVCRDNDGWFREDHCRSIYIDMKSVKSISVLRKENLV</sequence>
<protein>
    <submittedName>
        <fullName evidence="2">Uncharacterized protein</fullName>
    </submittedName>
</protein>
<feature type="transmembrane region" description="Helical" evidence="1">
    <location>
        <begin position="12"/>
        <end position="36"/>
    </location>
</feature>
<name>A0A1Y3GAH9_9EURY</name>
<reference evidence="2 3" key="1">
    <citation type="submission" date="2016-12" db="EMBL/GenBank/DDBJ databases">
        <title>Discovery of methanogenic haloarchaea.</title>
        <authorList>
            <person name="Sorokin D.Y."/>
            <person name="Makarova K.S."/>
            <person name="Abbas B."/>
            <person name="Ferrer M."/>
            <person name="Golyshin P.N."/>
        </authorList>
    </citation>
    <scope>NUCLEOTIDE SEQUENCE [LARGE SCALE GENOMIC DNA]</scope>
    <source>
        <strain evidence="2">AMET1</strain>
    </source>
</reference>
<keyword evidence="1" id="KW-0472">Membrane</keyword>
<keyword evidence="1" id="KW-1133">Transmembrane helix</keyword>
<keyword evidence="1" id="KW-0812">Transmembrane</keyword>
<dbReference type="EMBL" id="MRZU01000004">
    <property type="protein sequence ID" value="OUJ18452.1"/>
    <property type="molecule type" value="Genomic_DNA"/>
</dbReference>
<evidence type="ECO:0000313" key="3">
    <source>
        <dbReference type="Proteomes" id="UP000195137"/>
    </source>
</evidence>
<evidence type="ECO:0000313" key="2">
    <source>
        <dbReference type="EMBL" id="OUJ18452.1"/>
    </source>
</evidence>
<keyword evidence="3" id="KW-1185">Reference proteome</keyword>
<dbReference type="AlphaFoldDB" id="A0A1Y3GAH9"/>
<evidence type="ECO:0000256" key="1">
    <source>
        <dbReference type="SAM" id="Phobius"/>
    </source>
</evidence>
<gene>
    <name evidence="2" type="ORF">AMET1_1368</name>
</gene>
<comment type="caution">
    <text evidence="2">The sequence shown here is derived from an EMBL/GenBank/DDBJ whole genome shotgun (WGS) entry which is preliminary data.</text>
</comment>
<proteinExistence type="predicted"/>
<accession>A0A1Y3GAH9</accession>